<name>A0A8J4E862_9ACTN</name>
<comment type="caution">
    <text evidence="2">The sequence shown here is derived from an EMBL/GenBank/DDBJ whole genome shotgun (WGS) entry which is preliminary data.</text>
</comment>
<dbReference type="AlphaFoldDB" id="A0A8J4E862"/>
<keyword evidence="3" id="KW-1185">Reference proteome</keyword>
<organism evidence="2 3">
    <name type="scientific">Virgisporangium aurantiacum</name>
    <dbReference type="NCBI Taxonomy" id="175570"/>
    <lineage>
        <taxon>Bacteria</taxon>
        <taxon>Bacillati</taxon>
        <taxon>Actinomycetota</taxon>
        <taxon>Actinomycetes</taxon>
        <taxon>Micromonosporales</taxon>
        <taxon>Micromonosporaceae</taxon>
        <taxon>Virgisporangium</taxon>
    </lineage>
</organism>
<proteinExistence type="predicted"/>
<protein>
    <submittedName>
        <fullName evidence="2">Uncharacterized protein</fullName>
    </submittedName>
</protein>
<dbReference type="RefSeq" id="WP_204014750.1">
    <property type="nucleotide sequence ID" value="NZ_BOPG01000138.1"/>
</dbReference>
<accession>A0A8J4E862</accession>
<keyword evidence="1" id="KW-0812">Transmembrane</keyword>
<keyword evidence="1" id="KW-0472">Membrane</keyword>
<evidence type="ECO:0000313" key="2">
    <source>
        <dbReference type="EMBL" id="GIJ64918.1"/>
    </source>
</evidence>
<evidence type="ECO:0000256" key="1">
    <source>
        <dbReference type="SAM" id="Phobius"/>
    </source>
</evidence>
<dbReference type="EMBL" id="BOPG01000138">
    <property type="protein sequence ID" value="GIJ64918.1"/>
    <property type="molecule type" value="Genomic_DNA"/>
</dbReference>
<keyword evidence="1" id="KW-1133">Transmembrane helix</keyword>
<gene>
    <name evidence="2" type="ORF">Vau01_124340</name>
</gene>
<dbReference type="Proteomes" id="UP000612585">
    <property type="component" value="Unassembled WGS sequence"/>
</dbReference>
<evidence type="ECO:0000313" key="3">
    <source>
        <dbReference type="Proteomes" id="UP000612585"/>
    </source>
</evidence>
<sequence length="56" mass="5726">MAIFGTGAMAATWPDPELALEASAKTLPLLCGLVGWGFAAVLLAIGLCVPVWAPRS</sequence>
<feature type="transmembrane region" description="Helical" evidence="1">
    <location>
        <begin position="33"/>
        <end position="53"/>
    </location>
</feature>
<reference evidence="2" key="1">
    <citation type="submission" date="2021-01" db="EMBL/GenBank/DDBJ databases">
        <title>Whole genome shotgun sequence of Virgisporangium aurantiacum NBRC 16421.</title>
        <authorList>
            <person name="Komaki H."/>
            <person name="Tamura T."/>
        </authorList>
    </citation>
    <scope>NUCLEOTIDE SEQUENCE</scope>
    <source>
        <strain evidence="2">NBRC 16421</strain>
    </source>
</reference>